<evidence type="ECO:0000313" key="3">
    <source>
        <dbReference type="EMBL" id="CAH1801527.1"/>
    </source>
</evidence>
<name>A0A8S4Q5M8_OWEFU</name>
<dbReference type="GO" id="GO:0005509">
    <property type="term" value="F:calcium ion binding"/>
    <property type="evidence" value="ECO:0007669"/>
    <property type="project" value="InterPro"/>
</dbReference>
<evidence type="ECO:0000313" key="4">
    <source>
        <dbReference type="Proteomes" id="UP000749559"/>
    </source>
</evidence>
<dbReference type="Gene3D" id="1.10.238.10">
    <property type="entry name" value="EF-hand"/>
    <property type="match status" value="1"/>
</dbReference>
<protein>
    <recommendedName>
        <fullName evidence="2">EF-hand domain-containing protein</fullName>
    </recommendedName>
</protein>
<feature type="non-terminal residue" evidence="3">
    <location>
        <position position="127"/>
    </location>
</feature>
<gene>
    <name evidence="3" type="ORF">OFUS_LOCUS25314</name>
</gene>
<dbReference type="EMBL" id="CAIIXF020000012">
    <property type="protein sequence ID" value="CAH1801527.1"/>
    <property type="molecule type" value="Genomic_DNA"/>
</dbReference>
<dbReference type="OrthoDB" id="6242242at2759"/>
<dbReference type="PROSITE" id="PS00018">
    <property type="entry name" value="EF_HAND_1"/>
    <property type="match status" value="1"/>
</dbReference>
<evidence type="ECO:0000259" key="2">
    <source>
        <dbReference type="PROSITE" id="PS50222"/>
    </source>
</evidence>
<dbReference type="PROSITE" id="PS50222">
    <property type="entry name" value="EF_HAND_2"/>
    <property type="match status" value="1"/>
</dbReference>
<dbReference type="SUPFAM" id="SSF47473">
    <property type="entry name" value="EF-hand"/>
    <property type="match status" value="1"/>
</dbReference>
<keyword evidence="1" id="KW-0106">Calcium</keyword>
<dbReference type="InterPro" id="IPR018247">
    <property type="entry name" value="EF_Hand_1_Ca_BS"/>
</dbReference>
<comment type="caution">
    <text evidence="3">The sequence shown here is derived from an EMBL/GenBank/DDBJ whole genome shotgun (WGS) entry which is preliminary data.</text>
</comment>
<keyword evidence="4" id="KW-1185">Reference proteome</keyword>
<dbReference type="InterPro" id="IPR011992">
    <property type="entry name" value="EF-hand-dom_pair"/>
</dbReference>
<dbReference type="InterPro" id="IPR002048">
    <property type="entry name" value="EF_hand_dom"/>
</dbReference>
<sequence>RIWIRKFSTVLFAWHPDGICKPEDFMIKADRIIKSANLQGPSADTVVDIFRAFGSGIEKNSFSQTWSSRIVEFWIAIKKGMPTEPVEEFFANLFKALDFNSDGFIQFSEYIHWWKAFDLDPSLARIQ</sequence>
<feature type="domain" description="EF-hand" evidence="2">
    <location>
        <begin position="85"/>
        <end position="120"/>
    </location>
</feature>
<dbReference type="AlphaFoldDB" id="A0A8S4Q5M8"/>
<evidence type="ECO:0000256" key="1">
    <source>
        <dbReference type="ARBA" id="ARBA00022837"/>
    </source>
</evidence>
<accession>A0A8S4Q5M8</accession>
<feature type="non-terminal residue" evidence="3">
    <location>
        <position position="1"/>
    </location>
</feature>
<dbReference type="Proteomes" id="UP000749559">
    <property type="component" value="Unassembled WGS sequence"/>
</dbReference>
<reference evidence="3" key="1">
    <citation type="submission" date="2022-03" db="EMBL/GenBank/DDBJ databases">
        <authorList>
            <person name="Martin C."/>
        </authorList>
    </citation>
    <scope>NUCLEOTIDE SEQUENCE</scope>
</reference>
<proteinExistence type="predicted"/>
<organism evidence="3 4">
    <name type="scientific">Owenia fusiformis</name>
    <name type="common">Polychaete worm</name>
    <dbReference type="NCBI Taxonomy" id="6347"/>
    <lineage>
        <taxon>Eukaryota</taxon>
        <taxon>Metazoa</taxon>
        <taxon>Spiralia</taxon>
        <taxon>Lophotrochozoa</taxon>
        <taxon>Annelida</taxon>
        <taxon>Polychaeta</taxon>
        <taxon>Sedentaria</taxon>
        <taxon>Canalipalpata</taxon>
        <taxon>Sabellida</taxon>
        <taxon>Oweniida</taxon>
        <taxon>Oweniidae</taxon>
        <taxon>Owenia</taxon>
    </lineage>
</organism>